<name>A0ABV8JRA9_9FLAO</name>
<keyword evidence="2" id="KW-1185">Reference proteome</keyword>
<dbReference type="RefSeq" id="WP_192461631.1">
    <property type="nucleotide sequence ID" value="NZ_JACYFJ010000002.1"/>
</dbReference>
<dbReference type="Proteomes" id="UP001595814">
    <property type="component" value="Unassembled WGS sequence"/>
</dbReference>
<protein>
    <recommendedName>
        <fullName evidence="3">DUF4468 domain-containing protein</fullName>
    </recommendedName>
</protein>
<organism evidence="1 2">
    <name type="scientific">Euzebyella saccharophila</name>
    <dbReference type="NCBI Taxonomy" id="679664"/>
    <lineage>
        <taxon>Bacteria</taxon>
        <taxon>Pseudomonadati</taxon>
        <taxon>Bacteroidota</taxon>
        <taxon>Flavobacteriia</taxon>
        <taxon>Flavobacteriales</taxon>
        <taxon>Flavobacteriaceae</taxon>
        <taxon>Euzebyella</taxon>
    </lineage>
</organism>
<accession>A0ABV8JRA9</accession>
<sequence length="163" mass="18552">MKVFLFLFLVSTSVFSQLENDQGQIIWRSVKQYNGSAEVLFKKFKSSGKFSSLEILDESIIGNFTDVPIRYKGAASMYLMASNLNGSFVVEFKENRYRITAKNLKFESQTSAGVFDQGSQEAIEKYALNSKGELRKRFKSKDTPIIEDSLSNAFDFRSGDDDW</sequence>
<proteinExistence type="predicted"/>
<comment type="caution">
    <text evidence="1">The sequence shown here is derived from an EMBL/GenBank/DDBJ whole genome shotgun (WGS) entry which is preliminary data.</text>
</comment>
<reference evidence="2" key="1">
    <citation type="journal article" date="2019" name="Int. J. Syst. Evol. Microbiol.">
        <title>The Global Catalogue of Microorganisms (GCM) 10K type strain sequencing project: providing services to taxonomists for standard genome sequencing and annotation.</title>
        <authorList>
            <consortium name="The Broad Institute Genomics Platform"/>
            <consortium name="The Broad Institute Genome Sequencing Center for Infectious Disease"/>
            <person name="Wu L."/>
            <person name="Ma J."/>
        </authorList>
    </citation>
    <scope>NUCLEOTIDE SEQUENCE [LARGE SCALE GENOMIC DNA]</scope>
    <source>
        <strain evidence="2">CECT 7477</strain>
    </source>
</reference>
<evidence type="ECO:0000313" key="1">
    <source>
        <dbReference type="EMBL" id="MFC4096899.1"/>
    </source>
</evidence>
<evidence type="ECO:0000313" key="2">
    <source>
        <dbReference type="Proteomes" id="UP001595814"/>
    </source>
</evidence>
<evidence type="ECO:0008006" key="3">
    <source>
        <dbReference type="Google" id="ProtNLM"/>
    </source>
</evidence>
<gene>
    <name evidence="1" type="ORF">ACFOUT_13500</name>
</gene>
<dbReference type="EMBL" id="JBHSAW010000010">
    <property type="protein sequence ID" value="MFC4096899.1"/>
    <property type="molecule type" value="Genomic_DNA"/>
</dbReference>